<dbReference type="Proteomes" id="UP000032142">
    <property type="component" value="Unassembled WGS sequence"/>
</dbReference>
<dbReference type="EMBL" id="KN407386">
    <property type="protein sequence ID" value="KHG17044.1"/>
    <property type="molecule type" value="Genomic_DNA"/>
</dbReference>
<keyword evidence="3" id="KW-1185">Reference proteome</keyword>
<evidence type="ECO:0000313" key="1">
    <source>
        <dbReference type="EMBL" id="KHG17044.1"/>
    </source>
</evidence>
<reference evidence="1" key="1">
    <citation type="submission" date="2014-09" db="EMBL/GenBank/DDBJ databases">
        <title>G. arboreum L. cv. AKA8401 A2 genome assembly version 1.0.</title>
        <authorList>
            <person name="Mudge J."/>
            <person name="Ramaraj T."/>
            <person name="Lindquist I.E."/>
            <person name="Bharti A.K."/>
            <person name="Sundararajan A."/>
            <person name="Cameron C.T."/>
            <person name="Woodward J.E."/>
            <person name="May G.D."/>
            <person name="Brubaker C."/>
            <person name="Broadhvest J."/>
            <person name="Wilkins T.A."/>
        </authorList>
    </citation>
    <scope>NUCLEOTIDE SEQUENCE</scope>
</reference>
<accession>A0A0B0NYT8</accession>
<proteinExistence type="predicted"/>
<sequence>MDMRVEYEKSKKVPIM</sequence>
<organism evidence="1 3">
    <name type="scientific">Gossypium arboreum</name>
    <name type="common">Tree cotton</name>
    <name type="synonym">Gossypium nanking</name>
    <dbReference type="NCBI Taxonomy" id="29729"/>
    <lineage>
        <taxon>Eukaryota</taxon>
        <taxon>Viridiplantae</taxon>
        <taxon>Streptophyta</taxon>
        <taxon>Embryophyta</taxon>
        <taxon>Tracheophyta</taxon>
        <taxon>Spermatophyta</taxon>
        <taxon>Magnoliopsida</taxon>
        <taxon>eudicotyledons</taxon>
        <taxon>Gunneridae</taxon>
        <taxon>Pentapetalae</taxon>
        <taxon>rosids</taxon>
        <taxon>malvids</taxon>
        <taxon>Malvales</taxon>
        <taxon>Malvaceae</taxon>
        <taxon>Malvoideae</taxon>
        <taxon>Gossypium</taxon>
    </lineage>
</organism>
<dbReference type="AlphaFoldDB" id="A0A0B0NYT8"/>
<evidence type="ECO:0000313" key="3">
    <source>
        <dbReference type="Proteomes" id="UP000032142"/>
    </source>
</evidence>
<reference evidence="3" key="2">
    <citation type="submission" date="2014-09" db="EMBL/GenBank/DDBJ databases">
        <authorList>
            <person name="Mudge J."/>
            <person name="Ramaraj T."/>
            <person name="Lindquist I.E."/>
            <person name="Bharti A.K."/>
            <person name="Sundararajan A."/>
            <person name="Cameron C.T."/>
            <person name="Woodward J.E."/>
            <person name="May G.D."/>
            <person name="Brubaker C."/>
            <person name="Broadhvest J."/>
            <person name="Wilkins T.A."/>
        </authorList>
    </citation>
    <scope>NUCLEOTIDE SEQUENCE</scope>
    <source>
        <strain evidence="3">cv. AKA8401</strain>
    </source>
</reference>
<gene>
    <name evidence="1" type="ORF">F383_20671</name>
    <name evidence="2" type="ORF">F383_20672</name>
</gene>
<dbReference type="EMBL" id="KN407386">
    <property type="protein sequence ID" value="KHG17045.1"/>
    <property type="molecule type" value="Genomic_DNA"/>
</dbReference>
<evidence type="ECO:0000313" key="2">
    <source>
        <dbReference type="EMBL" id="KHG17045.1"/>
    </source>
</evidence>
<name>A0A0B0NYT8_GOSAR</name>
<protein>
    <submittedName>
        <fullName evidence="1">Uncharacterized protein</fullName>
    </submittedName>
</protein>